<keyword evidence="5" id="KW-0539">Nucleus</keyword>
<comment type="caution">
    <text evidence="8">The sequence shown here is derived from an EMBL/GenBank/DDBJ whole genome shotgun (WGS) entry which is preliminary data.</text>
</comment>
<feature type="domain" description="WRKY" evidence="7">
    <location>
        <begin position="95"/>
        <end position="158"/>
    </location>
</feature>
<keyword evidence="4" id="KW-0804">Transcription</keyword>
<dbReference type="PROSITE" id="PS50811">
    <property type="entry name" value="WRKY"/>
    <property type="match status" value="1"/>
</dbReference>
<reference evidence="8 9" key="1">
    <citation type="submission" date="2021-02" db="EMBL/GenBank/DDBJ databases">
        <title>Plant Genome Project.</title>
        <authorList>
            <person name="Zhang R.-G."/>
        </authorList>
    </citation>
    <scope>NUCLEOTIDE SEQUENCE [LARGE SCALE GENOMIC DNA]</scope>
    <source>
        <tissue evidence="8">Leaves</tissue>
    </source>
</reference>
<evidence type="ECO:0000256" key="4">
    <source>
        <dbReference type="ARBA" id="ARBA00023163"/>
    </source>
</evidence>
<evidence type="ECO:0000256" key="3">
    <source>
        <dbReference type="ARBA" id="ARBA00023125"/>
    </source>
</evidence>
<organism evidence="8 9">
    <name type="scientific">Xanthoceras sorbifolium</name>
    <dbReference type="NCBI Taxonomy" id="99658"/>
    <lineage>
        <taxon>Eukaryota</taxon>
        <taxon>Viridiplantae</taxon>
        <taxon>Streptophyta</taxon>
        <taxon>Embryophyta</taxon>
        <taxon>Tracheophyta</taxon>
        <taxon>Spermatophyta</taxon>
        <taxon>Magnoliopsida</taxon>
        <taxon>eudicotyledons</taxon>
        <taxon>Gunneridae</taxon>
        <taxon>Pentapetalae</taxon>
        <taxon>rosids</taxon>
        <taxon>malvids</taxon>
        <taxon>Sapindales</taxon>
        <taxon>Sapindaceae</taxon>
        <taxon>Xanthoceroideae</taxon>
        <taxon>Xanthoceras</taxon>
    </lineage>
</organism>
<dbReference type="PANTHER" id="PTHR32096:SF115">
    <property type="entry name" value="WRKY TRANSCRIPTION FACTOR 30-RELATED"/>
    <property type="match status" value="1"/>
</dbReference>
<feature type="compositionally biased region" description="Low complexity" evidence="6">
    <location>
        <begin position="311"/>
        <end position="329"/>
    </location>
</feature>
<dbReference type="Proteomes" id="UP000827721">
    <property type="component" value="Unassembled WGS sequence"/>
</dbReference>
<evidence type="ECO:0000256" key="2">
    <source>
        <dbReference type="ARBA" id="ARBA00023015"/>
    </source>
</evidence>
<comment type="subcellular location">
    <subcellularLocation>
        <location evidence="1">Nucleus</location>
    </subcellularLocation>
</comment>
<accession>A0ABQ8HGL5</accession>
<keyword evidence="3" id="KW-0238">DNA-binding</keyword>
<dbReference type="InterPro" id="IPR044810">
    <property type="entry name" value="WRKY_plant"/>
</dbReference>
<evidence type="ECO:0000313" key="8">
    <source>
        <dbReference type="EMBL" id="KAH7557757.1"/>
    </source>
</evidence>
<dbReference type="Gene3D" id="2.20.25.80">
    <property type="entry name" value="WRKY domain"/>
    <property type="match status" value="1"/>
</dbReference>
<name>A0ABQ8HGL5_9ROSI</name>
<dbReference type="InterPro" id="IPR036576">
    <property type="entry name" value="WRKY_dom_sf"/>
</dbReference>
<feature type="region of interest" description="Disordered" evidence="6">
    <location>
        <begin position="73"/>
        <end position="123"/>
    </location>
</feature>
<keyword evidence="9" id="KW-1185">Reference proteome</keyword>
<gene>
    <name evidence="8" type="ORF">JRO89_XS11G0215200</name>
</gene>
<dbReference type="PANTHER" id="PTHR32096">
    <property type="entry name" value="WRKY TRANSCRIPTION FACTOR 30-RELATED-RELATED"/>
    <property type="match status" value="1"/>
</dbReference>
<dbReference type="SUPFAM" id="SSF118290">
    <property type="entry name" value="WRKY DNA-binding domain"/>
    <property type="match status" value="1"/>
</dbReference>
<proteinExistence type="predicted"/>
<feature type="region of interest" description="Disordered" evidence="6">
    <location>
        <begin position="309"/>
        <end position="329"/>
    </location>
</feature>
<evidence type="ECO:0000256" key="1">
    <source>
        <dbReference type="ARBA" id="ARBA00004123"/>
    </source>
</evidence>
<evidence type="ECO:0000259" key="7">
    <source>
        <dbReference type="PROSITE" id="PS50811"/>
    </source>
</evidence>
<evidence type="ECO:0000256" key="6">
    <source>
        <dbReference type="SAM" id="MobiDB-lite"/>
    </source>
</evidence>
<dbReference type="Pfam" id="PF03106">
    <property type="entry name" value="WRKY"/>
    <property type="match status" value="1"/>
</dbReference>
<dbReference type="SMART" id="SM00774">
    <property type="entry name" value="WRKY"/>
    <property type="match status" value="1"/>
</dbReference>
<dbReference type="InterPro" id="IPR003657">
    <property type="entry name" value="WRKY_dom"/>
</dbReference>
<protein>
    <recommendedName>
        <fullName evidence="7">WRKY domain-containing protein</fullName>
    </recommendedName>
</protein>
<evidence type="ECO:0000256" key="5">
    <source>
        <dbReference type="ARBA" id="ARBA00023242"/>
    </source>
</evidence>
<evidence type="ECO:0000313" key="9">
    <source>
        <dbReference type="Proteomes" id="UP000827721"/>
    </source>
</evidence>
<feature type="compositionally biased region" description="Basic and acidic residues" evidence="6">
    <location>
        <begin position="99"/>
        <end position="112"/>
    </location>
</feature>
<sequence length="380" mass="42018">MENMGDWEQNNLIRELTQGRELVRQLQIHLNLPAATSNSSSSQEITREMLVQEIVSSYEKALSMLVGAVDQPAAPQLQPPTSGGGPGIESPPLSASPRSDQDSDRDQELKDGSKKRKATPRGYYRCTHRHVQGCLATKQVQRSDEDPMIFEITYRGRHTCTQASKTTTTNPHFLTPPPETHHQEPLNMSTLLDYHPQQHNYQQLQQNPQEALLNLRKSLQVVTQDLEIHHHQESPLIPPPFHFGSTSNTSGKNPEHHHQNQVFSPSVMSNIVNNNNTTFTSGSSSFMSPATTSGTNYFSVTSPSGIITRFQGGSSSSNNNQNIQSSDQSSELNDIIISAAASATNSPTVGVDFPFGNGEFDPNFTFDNLGFFSSFHPFEK</sequence>
<keyword evidence="2" id="KW-0805">Transcription regulation</keyword>
<dbReference type="EMBL" id="JAFEMO010000011">
    <property type="protein sequence ID" value="KAH7557757.1"/>
    <property type="molecule type" value="Genomic_DNA"/>
</dbReference>